<keyword evidence="2" id="KW-1185">Reference proteome</keyword>
<accession>A0A0M0KW22</accession>
<sequence length="154" mass="17928">MPVIIHRIYIDAPTWLCFDLARNVDIHMETTSETGERAVAGKTEGLMEKGDTVTWEAKHLGVRQRLTAQIVEMERPTMFTDVMVKGAFQSFTHVHKFHEHDNGTMMTDTFSYKSPFGLLGVCADLLFLKRYMRRFIVQRAQELKRIAEEYKTQR</sequence>
<dbReference type="STRING" id="284581.AMD01_17910"/>
<dbReference type="PATRIC" id="fig|284581.3.peg.3096"/>
<reference evidence="2" key="1">
    <citation type="submission" date="2015-08" db="EMBL/GenBank/DDBJ databases">
        <title>Fjat-14210 dsm16467.</title>
        <authorList>
            <person name="Liu B."/>
            <person name="Wang J."/>
            <person name="Zhu Y."/>
            <person name="Liu G."/>
            <person name="Chen Q."/>
            <person name="Chen Z."/>
            <person name="Lan J."/>
            <person name="Che J."/>
            <person name="Ge C."/>
            <person name="Shi H."/>
            <person name="Pan Z."/>
            <person name="Liu X."/>
        </authorList>
    </citation>
    <scope>NUCLEOTIDE SEQUENCE [LARGE SCALE GENOMIC DNA]</scope>
    <source>
        <strain evidence="2">DSM 16467</strain>
    </source>
</reference>
<dbReference type="RefSeq" id="WP_053402812.1">
    <property type="nucleotide sequence ID" value="NZ_JAUKEN010000002.1"/>
</dbReference>
<dbReference type="InterPro" id="IPR023393">
    <property type="entry name" value="START-like_dom_sf"/>
</dbReference>
<evidence type="ECO:0000313" key="1">
    <source>
        <dbReference type="EMBL" id="KOO43006.1"/>
    </source>
</evidence>
<keyword evidence="1" id="KW-0131">Cell cycle</keyword>
<dbReference type="OrthoDB" id="9801773at2"/>
<dbReference type="Proteomes" id="UP000037558">
    <property type="component" value="Unassembled WGS sequence"/>
</dbReference>
<keyword evidence="1" id="KW-0132">Cell division</keyword>
<gene>
    <name evidence="1" type="ORF">AMD01_17910</name>
</gene>
<protein>
    <submittedName>
        <fullName evidence="1">Cell division protein</fullName>
    </submittedName>
</protein>
<comment type="caution">
    <text evidence="1">The sequence shown here is derived from an EMBL/GenBank/DDBJ whole genome shotgun (WGS) entry which is preliminary data.</text>
</comment>
<evidence type="ECO:0000313" key="2">
    <source>
        <dbReference type="Proteomes" id="UP000037558"/>
    </source>
</evidence>
<proteinExistence type="predicted"/>
<dbReference type="CDD" id="cd07820">
    <property type="entry name" value="SRPBCC_3"/>
    <property type="match status" value="1"/>
</dbReference>
<dbReference type="SUPFAM" id="SSF55961">
    <property type="entry name" value="Bet v1-like"/>
    <property type="match status" value="1"/>
</dbReference>
<dbReference type="GO" id="GO:0051301">
    <property type="term" value="P:cell division"/>
    <property type="evidence" value="ECO:0007669"/>
    <property type="project" value="UniProtKB-KW"/>
</dbReference>
<dbReference type="Gene3D" id="3.30.530.20">
    <property type="match status" value="1"/>
</dbReference>
<dbReference type="EMBL" id="LILC01000023">
    <property type="protein sequence ID" value="KOO43006.1"/>
    <property type="molecule type" value="Genomic_DNA"/>
</dbReference>
<name>A0A0M0KW22_9BACI</name>
<organism evidence="1 2">
    <name type="scientific">Priestia koreensis</name>
    <dbReference type="NCBI Taxonomy" id="284581"/>
    <lineage>
        <taxon>Bacteria</taxon>
        <taxon>Bacillati</taxon>
        <taxon>Bacillota</taxon>
        <taxon>Bacilli</taxon>
        <taxon>Bacillales</taxon>
        <taxon>Bacillaceae</taxon>
        <taxon>Priestia</taxon>
    </lineage>
</organism>
<dbReference type="AlphaFoldDB" id="A0A0M0KW22"/>